<name>A0ACC1Y259_MELAZ</name>
<evidence type="ECO:0000313" key="1">
    <source>
        <dbReference type="EMBL" id="KAJ4717791.1"/>
    </source>
</evidence>
<protein>
    <submittedName>
        <fullName evidence="1">Disease resistance protein</fullName>
    </submittedName>
</protein>
<dbReference type="Proteomes" id="UP001164539">
    <property type="component" value="Chromosome 5"/>
</dbReference>
<dbReference type="EMBL" id="CM051398">
    <property type="protein sequence ID" value="KAJ4717791.1"/>
    <property type="molecule type" value="Genomic_DNA"/>
</dbReference>
<accession>A0ACC1Y259</accession>
<evidence type="ECO:0000313" key="2">
    <source>
        <dbReference type="Proteomes" id="UP001164539"/>
    </source>
</evidence>
<keyword evidence="2" id="KW-1185">Reference proteome</keyword>
<comment type="caution">
    <text evidence="1">The sequence shown here is derived from an EMBL/GenBank/DDBJ whole genome shotgun (WGS) entry which is preliminary data.</text>
</comment>
<proteinExistence type="predicted"/>
<organism evidence="1 2">
    <name type="scientific">Melia azedarach</name>
    <name type="common">Chinaberry tree</name>
    <dbReference type="NCBI Taxonomy" id="155640"/>
    <lineage>
        <taxon>Eukaryota</taxon>
        <taxon>Viridiplantae</taxon>
        <taxon>Streptophyta</taxon>
        <taxon>Embryophyta</taxon>
        <taxon>Tracheophyta</taxon>
        <taxon>Spermatophyta</taxon>
        <taxon>Magnoliopsida</taxon>
        <taxon>eudicotyledons</taxon>
        <taxon>Gunneridae</taxon>
        <taxon>Pentapetalae</taxon>
        <taxon>rosids</taxon>
        <taxon>malvids</taxon>
        <taxon>Sapindales</taxon>
        <taxon>Meliaceae</taxon>
        <taxon>Melia</taxon>
    </lineage>
</organism>
<gene>
    <name evidence="1" type="ORF">OWV82_009568</name>
</gene>
<reference evidence="1 2" key="1">
    <citation type="journal article" date="2023" name="Science">
        <title>Complex scaffold remodeling in plant triterpene biosynthesis.</title>
        <authorList>
            <person name="De La Pena R."/>
            <person name="Hodgson H."/>
            <person name="Liu J.C."/>
            <person name="Stephenson M.J."/>
            <person name="Martin A.C."/>
            <person name="Owen C."/>
            <person name="Harkess A."/>
            <person name="Leebens-Mack J."/>
            <person name="Jimenez L.E."/>
            <person name="Osbourn A."/>
            <person name="Sattely E.S."/>
        </authorList>
    </citation>
    <scope>NUCLEOTIDE SEQUENCE [LARGE SCALE GENOMIC DNA]</scope>
    <source>
        <strain evidence="2">cv. JPN11</strain>
        <tissue evidence="1">Leaf</tissue>
    </source>
</reference>
<sequence length="1254" mass="143182">MDADAFVSLLIQKLENLLLEEVRTSDDRFKNQIQTALRYLKGLNNSLKIAHENHEASINEQRVVQLLRALYSAQDVTNAVLIIKELSNRSKGEKKNGFKKIFQRPLVYIKSLQSQILFRKEMKKFKNEIRPLSSAPVHSVETKEAVSNNEDVVSVAINDTFTSYQNKKDYHQRQERWERISGFCLEEEKICGLEQEIKDLVAQLVPEQYRIDYQSNKMINMVPVEQYHEQSTQVIVVVGDQGSGKTTLVRTVYCREDVMRHFDERAWVDVSSKSSTRSVLIDILGQITNQGHLVMETLSEDESLLEEELKWKISKLLEETRYLIVLDDVETPKVWEALQEVLCSSTPYGSRIIITTRNKDVKHGDDSALPVPRLNDEDSWKLFSLMVQVPKDALNSSEFIKLKKQILKIGGGSPYQILLLTSLLSERRSLGEWSRTIKRAYKQEFDSLLLDKSTNSNPSSEEEIQTAISSMQFSNQCWKDAEDHEGSSNHSKEEALSTNDSTMSFQNEKGQHSHQQCPERIFGFKEQITKLVARLIPEDNRDDSQSTQVIAVVGEGGLGKTTLVRTVYGNADVKRHFIKSAWINVPSEFKARDVFINILKQINQDKLVDVTASEGELRSSLSALLKETRYLIVLEDVKTSQVWEALRDAIFSSLRGGKVIVTTRNAENVPKEACSTVHVQPLNKEDSWKLFLKKVQRADVSNNLEQITIKEDILKKCDGLPLRILLLGGLLYTKVNYREWSAVIECVNNSGGNILDLSYSELDPKLKPCFLYMGLFPRAFEIPVRRLIHLWCAEGFVKAFDPNQEIDHEDLAEIYFEELVGRNMIQVTTWKLDGSPKTCRMPTYLYDVFSPEAENATLYYHELRSTKQPQFAVRQMEAYLGIVKDFPPILEGRNIRSYVAFDTRVQGSPDREIFMFLKRIINNRGFGLLTVLDLEGVYKPMLSDDTIGKLLLLSYLGLRSTFVDSLPSSVGNLPYLETLDVNHTKIEYLPSSIWKAKKLRHLYLNWIHSDITVDQDISNSLSSLHTLQGLSIKDGGAYIQNLRKLRMLGLTCHSESTMEGIAKSLDQLRKLQSLKLMYVDRIGDITYLNLQKLKGLDKLQQLYLLGIRLESSALHSLPCSLKILTLSHSELEYDPMPLLGQLPCLKILRLFGKSYRGKRIECLKGGFPELRVLKLWKLTLKDWTVQAKAMPCLRELEIRSCQYLELPTGLQNVTTLKELVLTNMPSSFRAAVEGSLSKNVSIKIITRRSSPLPE</sequence>